<proteinExistence type="predicted"/>
<reference evidence="1" key="1">
    <citation type="submission" date="2022-05" db="EMBL/GenBank/DDBJ databases">
        <title>A methanotrophic Mycobacterium dominates a cave microbial ecosystem.</title>
        <authorList>
            <person name="Van Spanning R.J.M."/>
            <person name="Guan Q."/>
            <person name="Melkonian C."/>
            <person name="Gallant J."/>
            <person name="Polerecky L."/>
            <person name="Flot J.-F."/>
            <person name="Brandt B.W."/>
            <person name="Braster M."/>
            <person name="Iturbe Espinoza P."/>
            <person name="Aerts J."/>
            <person name="Meima-Franke M."/>
            <person name="Piersma S.R."/>
            <person name="Bunduc C."/>
            <person name="Ummels R."/>
            <person name="Pain A."/>
            <person name="Fleming E.J."/>
            <person name="van der Wel N."/>
            <person name="Gherman V.D."/>
            <person name="Sarbu S.M."/>
            <person name="Bodelier P.L.E."/>
            <person name="Bitter W."/>
        </authorList>
    </citation>
    <scope>NUCLEOTIDE SEQUENCE</scope>
    <source>
        <strain evidence="1">Sulfur Cave</strain>
    </source>
</reference>
<keyword evidence="2" id="KW-1185">Reference proteome</keyword>
<dbReference type="Proteomes" id="UP001056610">
    <property type="component" value="Chromosome"/>
</dbReference>
<sequence>MKLPVTIDPRYHRRVIFDLDGVLADTACSGAAACAPAMLYPCKDPILQPVSAL</sequence>
<dbReference type="RefSeq" id="WP_219065989.1">
    <property type="nucleotide sequence ID" value="NZ_CAJUXY010000004.1"/>
</dbReference>
<dbReference type="EMBL" id="CP097320">
    <property type="protein sequence ID" value="UQX10770.1"/>
    <property type="molecule type" value="Genomic_DNA"/>
</dbReference>
<protein>
    <submittedName>
        <fullName evidence="1">Uncharacterized protein</fullName>
    </submittedName>
</protein>
<evidence type="ECO:0000313" key="1">
    <source>
        <dbReference type="EMBL" id="UQX10770.1"/>
    </source>
</evidence>
<evidence type="ECO:0000313" key="2">
    <source>
        <dbReference type="Proteomes" id="UP001056610"/>
    </source>
</evidence>
<accession>A0ABY4QLC2</accession>
<gene>
    <name evidence="1" type="ORF">M5I08_22825</name>
</gene>
<name>A0ABY4QLC2_9MYCO</name>
<organism evidence="1 2">
    <name type="scientific">Candidatus Mycobacterium methanotrophicum</name>
    <dbReference type="NCBI Taxonomy" id="2943498"/>
    <lineage>
        <taxon>Bacteria</taxon>
        <taxon>Bacillati</taxon>
        <taxon>Actinomycetota</taxon>
        <taxon>Actinomycetes</taxon>
        <taxon>Mycobacteriales</taxon>
        <taxon>Mycobacteriaceae</taxon>
        <taxon>Mycobacterium</taxon>
    </lineage>
</organism>